<sequence>MINKRRLSFNKRRLIATGLALLFSSSMCMAQTFTKEVENQQLLLLPYKNQIRSRIQAHQPITELILGQLEHYSLPKQLVLLPMLESSYNAQAISHAGARGLWQLMPATAQRFGLTTTPNDQRLNISASTGAALRYLKFLYKKFDGNLTLTLAAYNAGEGRVERAIKQAGSNEFQKLRLPQETIQYVHRFYALANLVTVSSINQSSFQPLMLFSSNNQLNAQPIINLQPLPPLIQL</sequence>
<dbReference type="GO" id="GO:0000270">
    <property type="term" value="P:peptidoglycan metabolic process"/>
    <property type="evidence" value="ECO:0007669"/>
    <property type="project" value="InterPro"/>
</dbReference>
<gene>
    <name evidence="4" type="ORF">DET48_11384</name>
</gene>
<feature type="signal peptide" evidence="2">
    <location>
        <begin position="1"/>
        <end position="30"/>
    </location>
</feature>
<comment type="caution">
    <text evidence="4">The sequence shown here is derived from an EMBL/GenBank/DDBJ whole genome shotgun (WGS) entry which is preliminary data.</text>
</comment>
<dbReference type="GO" id="GO:0016020">
    <property type="term" value="C:membrane"/>
    <property type="evidence" value="ECO:0007669"/>
    <property type="project" value="InterPro"/>
</dbReference>
<protein>
    <submittedName>
        <fullName evidence="4">Membrane-bound lytic murein transglycosylase D</fullName>
    </submittedName>
</protein>
<dbReference type="CDD" id="cd16894">
    <property type="entry name" value="MltD-like"/>
    <property type="match status" value="1"/>
</dbReference>
<dbReference type="InterPro" id="IPR008258">
    <property type="entry name" value="Transglycosylase_SLT_dom_1"/>
</dbReference>
<reference evidence="4 5" key="1">
    <citation type="submission" date="2018-06" db="EMBL/GenBank/DDBJ databases">
        <title>Freshwater and sediment microbial communities from various areas in North America, analyzing microbe dynamics in response to fracking.</title>
        <authorList>
            <person name="Lamendella R."/>
        </authorList>
    </citation>
    <scope>NUCLEOTIDE SEQUENCE [LARGE SCALE GENOMIC DNA]</scope>
    <source>
        <strain evidence="4 5">99A</strain>
    </source>
</reference>
<proteinExistence type="inferred from homology"/>
<dbReference type="Pfam" id="PF01464">
    <property type="entry name" value="SLT"/>
    <property type="match status" value="1"/>
</dbReference>
<comment type="similarity">
    <text evidence="1">Belongs to the transglycosylase Slt family.</text>
</comment>
<dbReference type="EMBL" id="QLTR01000013">
    <property type="protein sequence ID" value="RAS62808.1"/>
    <property type="molecule type" value="Genomic_DNA"/>
</dbReference>
<dbReference type="PANTHER" id="PTHR37423">
    <property type="entry name" value="SOLUBLE LYTIC MUREIN TRANSGLYCOSYLASE-RELATED"/>
    <property type="match status" value="1"/>
</dbReference>
<keyword evidence="2" id="KW-0732">Signal</keyword>
<feature type="domain" description="Transglycosylase SLT" evidence="3">
    <location>
        <begin position="73"/>
        <end position="175"/>
    </location>
</feature>
<dbReference type="PROSITE" id="PS00922">
    <property type="entry name" value="TRANSGLYCOSYLASE"/>
    <property type="match status" value="1"/>
</dbReference>
<evidence type="ECO:0000256" key="1">
    <source>
        <dbReference type="ARBA" id="ARBA00007734"/>
    </source>
</evidence>
<evidence type="ECO:0000313" key="4">
    <source>
        <dbReference type="EMBL" id="RAS62808.1"/>
    </source>
</evidence>
<dbReference type="InterPro" id="IPR000189">
    <property type="entry name" value="Transglyc_AS"/>
</dbReference>
<dbReference type="GO" id="GO:0008933">
    <property type="term" value="F:peptidoglycan lytic transglycosylase activity"/>
    <property type="evidence" value="ECO:0007669"/>
    <property type="project" value="InterPro"/>
</dbReference>
<organism evidence="4 5">
    <name type="scientific">Vibrio diazotrophicus</name>
    <dbReference type="NCBI Taxonomy" id="685"/>
    <lineage>
        <taxon>Bacteria</taxon>
        <taxon>Pseudomonadati</taxon>
        <taxon>Pseudomonadota</taxon>
        <taxon>Gammaproteobacteria</taxon>
        <taxon>Vibrionales</taxon>
        <taxon>Vibrionaceae</taxon>
        <taxon>Vibrio</taxon>
    </lineage>
</organism>
<accession>A0A329E815</accession>
<evidence type="ECO:0000313" key="5">
    <source>
        <dbReference type="Proteomes" id="UP000248729"/>
    </source>
</evidence>
<evidence type="ECO:0000256" key="2">
    <source>
        <dbReference type="SAM" id="SignalP"/>
    </source>
</evidence>
<dbReference type="InterPro" id="IPR023346">
    <property type="entry name" value="Lysozyme-like_dom_sf"/>
</dbReference>
<dbReference type="SUPFAM" id="SSF53955">
    <property type="entry name" value="Lysozyme-like"/>
    <property type="match status" value="1"/>
</dbReference>
<dbReference type="Proteomes" id="UP000248729">
    <property type="component" value="Unassembled WGS sequence"/>
</dbReference>
<name>A0A329E815_VIBDI</name>
<dbReference type="PANTHER" id="PTHR37423:SF2">
    <property type="entry name" value="MEMBRANE-BOUND LYTIC MUREIN TRANSGLYCOSYLASE C"/>
    <property type="match status" value="1"/>
</dbReference>
<feature type="chain" id="PRO_5016442075" evidence="2">
    <location>
        <begin position="31"/>
        <end position="235"/>
    </location>
</feature>
<evidence type="ECO:0000259" key="3">
    <source>
        <dbReference type="Pfam" id="PF01464"/>
    </source>
</evidence>
<dbReference type="AlphaFoldDB" id="A0A329E815"/>
<dbReference type="Gene3D" id="1.10.530.10">
    <property type="match status" value="1"/>
</dbReference>